<dbReference type="EMBL" id="JBHTKI010000008">
    <property type="protein sequence ID" value="MFD1031156.1"/>
    <property type="molecule type" value="Genomic_DNA"/>
</dbReference>
<comment type="caution">
    <text evidence="3">The sequence shown here is derived from an EMBL/GenBank/DDBJ whole genome shotgun (WGS) entry which is preliminary data.</text>
</comment>
<evidence type="ECO:0000256" key="1">
    <source>
        <dbReference type="SAM" id="MobiDB-lite"/>
    </source>
</evidence>
<keyword evidence="4" id="KW-1185">Reference proteome</keyword>
<dbReference type="Proteomes" id="UP001597109">
    <property type="component" value="Unassembled WGS sequence"/>
</dbReference>
<dbReference type="RefSeq" id="WP_379081857.1">
    <property type="nucleotide sequence ID" value="NZ_JBHTKI010000008.1"/>
</dbReference>
<evidence type="ECO:0000313" key="4">
    <source>
        <dbReference type="Proteomes" id="UP001597109"/>
    </source>
</evidence>
<evidence type="ECO:0000313" key="3">
    <source>
        <dbReference type="EMBL" id="MFD1031156.1"/>
    </source>
</evidence>
<feature type="compositionally biased region" description="Acidic residues" evidence="1">
    <location>
        <begin position="25"/>
        <end position="43"/>
    </location>
</feature>
<dbReference type="PROSITE" id="PS51257">
    <property type="entry name" value="PROKAR_LIPOPROTEIN"/>
    <property type="match status" value="1"/>
</dbReference>
<keyword evidence="2" id="KW-0732">Signal</keyword>
<reference evidence="4" key="1">
    <citation type="journal article" date="2019" name="Int. J. Syst. Evol. Microbiol.">
        <title>The Global Catalogue of Microorganisms (GCM) 10K type strain sequencing project: providing services to taxonomists for standard genome sequencing and annotation.</title>
        <authorList>
            <consortium name="The Broad Institute Genomics Platform"/>
            <consortium name="The Broad Institute Genome Sequencing Center for Infectious Disease"/>
            <person name="Wu L."/>
            <person name="Ma J."/>
        </authorList>
    </citation>
    <scope>NUCLEOTIDE SEQUENCE [LARGE SCALE GENOMIC DNA]</scope>
    <source>
        <strain evidence="4">CCUG 56756</strain>
    </source>
</reference>
<evidence type="ECO:0008006" key="5">
    <source>
        <dbReference type="Google" id="ProtNLM"/>
    </source>
</evidence>
<proteinExistence type="predicted"/>
<sequence>MNKKLFLAASVLAVSGLMAACGTDESSEGTTEETSTETVEEQNDPATSDESTEEESTEEESTEEESTEEEQDADSTESAEESEESAKEPSEENPALNDGTLTVSDSNSYEVYLLPSFELTAEEPNKDVVYSTENDALFMRIETFTSEETDFDFAQESIKQTVQASNDSAQLTELPAFEGNEFINSSLYEIPTDNGKVTGVAYEKEGLIVKLTIFDLTEAGITEDFLNMGKTITAN</sequence>
<evidence type="ECO:0000256" key="2">
    <source>
        <dbReference type="SAM" id="SignalP"/>
    </source>
</evidence>
<feature type="region of interest" description="Disordered" evidence="1">
    <location>
        <begin position="22"/>
        <end position="103"/>
    </location>
</feature>
<organism evidence="3 4">
    <name type="scientific">Metaplanococcus flavidus</name>
    <dbReference type="NCBI Taxonomy" id="569883"/>
    <lineage>
        <taxon>Bacteria</taxon>
        <taxon>Bacillati</taxon>
        <taxon>Bacillota</taxon>
        <taxon>Bacilli</taxon>
        <taxon>Bacillales</taxon>
        <taxon>Caryophanaceae</taxon>
        <taxon>Metaplanococcus</taxon>
    </lineage>
</organism>
<protein>
    <recommendedName>
        <fullName evidence="5">Lipoprotein</fullName>
    </recommendedName>
</protein>
<gene>
    <name evidence="3" type="ORF">ACFQ1X_06875</name>
</gene>
<feature type="compositionally biased region" description="Acidic residues" evidence="1">
    <location>
        <begin position="50"/>
        <end position="83"/>
    </location>
</feature>
<feature type="signal peptide" evidence="2">
    <location>
        <begin position="1"/>
        <end position="19"/>
    </location>
</feature>
<accession>A0ABW3LCM6</accession>
<feature type="chain" id="PRO_5045890042" description="Lipoprotein" evidence="2">
    <location>
        <begin position="20"/>
        <end position="235"/>
    </location>
</feature>
<name>A0ABW3LCM6_9BACL</name>